<evidence type="ECO:0000313" key="1">
    <source>
        <dbReference type="EMBL" id="GAA4391139.1"/>
    </source>
</evidence>
<keyword evidence="2" id="KW-1185">Reference proteome</keyword>
<gene>
    <name evidence="1" type="ORF">GCM10023186_40130</name>
</gene>
<accession>A0ABP8JI07</accession>
<evidence type="ECO:0008006" key="3">
    <source>
        <dbReference type="Google" id="ProtNLM"/>
    </source>
</evidence>
<organism evidence="1 2">
    <name type="scientific">Hymenobacter koreensis</name>
    <dbReference type="NCBI Taxonomy" id="1084523"/>
    <lineage>
        <taxon>Bacteria</taxon>
        <taxon>Pseudomonadati</taxon>
        <taxon>Bacteroidota</taxon>
        <taxon>Cytophagia</taxon>
        <taxon>Cytophagales</taxon>
        <taxon>Hymenobacteraceae</taxon>
        <taxon>Hymenobacter</taxon>
    </lineage>
</organism>
<name>A0ABP8JI07_9BACT</name>
<evidence type="ECO:0000313" key="2">
    <source>
        <dbReference type="Proteomes" id="UP001500454"/>
    </source>
</evidence>
<dbReference type="PROSITE" id="PS51257">
    <property type="entry name" value="PROKAR_LIPOPROTEIN"/>
    <property type="match status" value="1"/>
</dbReference>
<sequence>MFKHRPASSTDRAGFRRWLGLAVLGLMLAGCSGKDPAERPARRPAGYFDTQALLNTQLQRLKGATLEKQVALRNGQTETRQLTGVNWANELQLFYQADINKPALRGAYDVATTDSAGLKRRVFRRRPEVDHPVIEMAVLEAGPVVRELRASISQDNPLFFSGKQLRMRFGADGLLTDYRVIGTQKLVVFDSTRYAARGRVLR</sequence>
<dbReference type="EMBL" id="BAABHA010000015">
    <property type="protein sequence ID" value="GAA4391139.1"/>
    <property type="molecule type" value="Genomic_DNA"/>
</dbReference>
<proteinExistence type="predicted"/>
<reference evidence="2" key="1">
    <citation type="journal article" date="2019" name="Int. J. Syst. Evol. Microbiol.">
        <title>The Global Catalogue of Microorganisms (GCM) 10K type strain sequencing project: providing services to taxonomists for standard genome sequencing and annotation.</title>
        <authorList>
            <consortium name="The Broad Institute Genomics Platform"/>
            <consortium name="The Broad Institute Genome Sequencing Center for Infectious Disease"/>
            <person name="Wu L."/>
            <person name="Ma J."/>
        </authorList>
    </citation>
    <scope>NUCLEOTIDE SEQUENCE [LARGE SCALE GENOMIC DNA]</scope>
    <source>
        <strain evidence="2">JCM 17924</strain>
    </source>
</reference>
<comment type="caution">
    <text evidence="1">The sequence shown here is derived from an EMBL/GenBank/DDBJ whole genome shotgun (WGS) entry which is preliminary data.</text>
</comment>
<dbReference type="RefSeq" id="WP_345227110.1">
    <property type="nucleotide sequence ID" value="NZ_BAABHA010000015.1"/>
</dbReference>
<dbReference type="Proteomes" id="UP001500454">
    <property type="component" value="Unassembled WGS sequence"/>
</dbReference>
<protein>
    <recommendedName>
        <fullName evidence="3">Outer membrane lipoprotein carrier protein LolA</fullName>
    </recommendedName>
</protein>